<dbReference type="Proteomes" id="UP000246115">
    <property type="component" value="Chromosome"/>
</dbReference>
<dbReference type="SUPFAM" id="SSF81301">
    <property type="entry name" value="Nucleotidyltransferase"/>
    <property type="match status" value="1"/>
</dbReference>
<dbReference type="KEGG" id="schj:DDV21_003285"/>
<dbReference type="EMBL" id="QVQY01000019">
    <property type="protein sequence ID" value="RFU50686.1"/>
    <property type="molecule type" value="Genomic_DNA"/>
</dbReference>
<dbReference type="Proteomes" id="UP000262901">
    <property type="component" value="Unassembled WGS sequence"/>
</dbReference>
<dbReference type="OrthoDB" id="9799092at2"/>
<reference evidence="2 6" key="1">
    <citation type="submission" date="2018-08" db="EMBL/GenBank/DDBJ databases">
        <title>Draft genome of Streptococcus sp .nov. Z2.</title>
        <authorList>
            <person name="Tian Z."/>
        </authorList>
    </citation>
    <scope>NUCLEOTIDE SEQUENCE [LARGE SCALE GENOMIC DNA]</scope>
    <source>
        <strain evidence="2 6">Z2</strain>
    </source>
</reference>
<dbReference type="RefSeq" id="WP_116877913.1">
    <property type="nucleotide sequence ID" value="NZ_CP031733.1"/>
</dbReference>
<accession>A0A372KMF0</accession>
<dbReference type="PANTHER" id="PTHR34822:SF1">
    <property type="entry name" value="GRPB FAMILY PROTEIN"/>
    <property type="match status" value="1"/>
</dbReference>
<reference evidence="3 5" key="2">
    <citation type="submission" date="2018-08" db="EMBL/GenBank/DDBJ databases">
        <title>Draft genome of Streptococcus sp. nov. Z1.</title>
        <authorList>
            <person name="Tian Z."/>
        </authorList>
    </citation>
    <scope>NUCLEOTIDE SEQUENCE [LARGE SCALE GENOMIC DNA]</scope>
    <source>
        <strain evidence="3">Z1</strain>
        <strain evidence="5">Z1(2018)</strain>
    </source>
</reference>
<dbReference type="InterPro" id="IPR007344">
    <property type="entry name" value="GrpB/CoaE"/>
</dbReference>
<evidence type="ECO:0000313" key="5">
    <source>
        <dbReference type="Proteomes" id="UP000262901"/>
    </source>
</evidence>
<sequence length="188" mass="22217">MSKNLEAMSLEELWKLFPIFLVAHKEDWKLWYEEEKDAILSLLPSDLAVRINHIGSTAVPRIWAKDIVDIMLEVKDCCALKRVKELLLANGWRCMNESEGRIVLNKGYTEAGFAERVFHLHLRLYGDCDELYFRDYLCRHPEIAKDYERLKLSLWKNFEHNRDGYTEAKTDFIRQYTELGKSESARIN</sequence>
<dbReference type="Gene3D" id="3.30.460.10">
    <property type="entry name" value="Beta Polymerase, domain 2"/>
    <property type="match status" value="1"/>
</dbReference>
<keyword evidence="6" id="KW-1185">Reference proteome</keyword>
<dbReference type="Proteomes" id="UP000264056">
    <property type="component" value="Unassembled WGS sequence"/>
</dbReference>
<evidence type="ECO:0000313" key="2">
    <source>
        <dbReference type="EMBL" id="RFU50686.1"/>
    </source>
</evidence>
<evidence type="ECO:0000313" key="6">
    <source>
        <dbReference type="Proteomes" id="UP000264056"/>
    </source>
</evidence>
<dbReference type="AlphaFoldDB" id="A0A372KMF0"/>
<dbReference type="EMBL" id="CP031733">
    <property type="protein sequence ID" value="AXQ78169.1"/>
    <property type="molecule type" value="Genomic_DNA"/>
</dbReference>
<reference evidence="1" key="4">
    <citation type="journal article" date="2019" name="Int. J. Syst. Evol. Microbiol.">
        <title>Streptococcus chenjunshii sp. nov. isolated from feces of Tibetan antelopes.</title>
        <authorList>
            <person name="Tian Z."/>
            <person name="Lu S."/>
            <person name="Jin D."/>
            <person name="Yang J."/>
            <person name="Pu J."/>
            <person name="Lai X.H."/>
            <person name="Bai X.N."/>
            <person name="Wu X.M."/>
            <person name="Li J."/>
            <person name="Wang S."/>
            <person name="Xu J."/>
        </authorList>
    </citation>
    <scope>NUCLEOTIDE SEQUENCE</scope>
    <source>
        <strain evidence="1">Z15</strain>
    </source>
</reference>
<organism evidence="3 5">
    <name type="scientific">Streptococcus chenjunshii</name>
    <dbReference type="NCBI Taxonomy" id="2173853"/>
    <lineage>
        <taxon>Bacteria</taxon>
        <taxon>Bacillati</taxon>
        <taxon>Bacillota</taxon>
        <taxon>Bacilli</taxon>
        <taxon>Lactobacillales</taxon>
        <taxon>Streptococcaceae</taxon>
        <taxon>Streptococcus</taxon>
    </lineage>
</organism>
<reference evidence="4" key="3">
    <citation type="submission" date="2018-08" db="EMBL/GenBank/DDBJ databases">
        <title>Streptococcus chenjunshii sp. nov., isolated from stools sample of the Tibetan antelope in the Qinghai-Tibet plateau, China.</title>
        <authorList>
            <person name="Tian Z."/>
        </authorList>
    </citation>
    <scope>NUCLEOTIDE SEQUENCE [LARGE SCALE GENOMIC DNA]</scope>
    <source>
        <strain evidence="4">Z15</strain>
    </source>
</reference>
<dbReference type="PANTHER" id="PTHR34822">
    <property type="entry name" value="GRPB DOMAIN PROTEIN (AFU_ORTHOLOGUE AFUA_1G01530)"/>
    <property type="match status" value="1"/>
</dbReference>
<dbReference type="Pfam" id="PF04229">
    <property type="entry name" value="GrpB"/>
    <property type="match status" value="1"/>
</dbReference>
<proteinExistence type="predicted"/>
<evidence type="ECO:0000313" key="3">
    <source>
        <dbReference type="EMBL" id="RFU53457.1"/>
    </source>
</evidence>
<gene>
    <name evidence="1" type="ORF">DDV21_003285</name>
    <name evidence="2" type="ORF">DDV22_07305</name>
    <name evidence="3" type="ORF">DDV23_04480</name>
</gene>
<name>A0A372KMF0_9STRE</name>
<dbReference type="InterPro" id="IPR043519">
    <property type="entry name" value="NT_sf"/>
</dbReference>
<dbReference type="EMBL" id="QVQZ01000007">
    <property type="protein sequence ID" value="RFU53457.1"/>
    <property type="molecule type" value="Genomic_DNA"/>
</dbReference>
<accession>A0A346NAX4</accession>
<evidence type="ECO:0000313" key="1">
    <source>
        <dbReference type="EMBL" id="AXQ78169.1"/>
    </source>
</evidence>
<protein>
    <submittedName>
        <fullName evidence="3">GrpB family protein</fullName>
    </submittedName>
</protein>
<evidence type="ECO:0000313" key="4">
    <source>
        <dbReference type="Proteomes" id="UP000246115"/>
    </source>
</evidence>